<comment type="caution">
    <text evidence="13">The sequence shown here is derived from an EMBL/GenBank/DDBJ whole genome shotgun (WGS) entry which is preliminary data.</text>
</comment>
<accession>A0A4S2LZQ3</accession>
<evidence type="ECO:0000256" key="4">
    <source>
        <dbReference type="ARBA" id="ARBA00023180"/>
    </source>
</evidence>
<gene>
    <name evidence="13" type="ORF">CRM22_003763</name>
</gene>
<keyword evidence="2 9" id="KW-0732">Signal</keyword>
<dbReference type="PIRSF" id="PIRSF006336">
    <property type="entry name" value="B-gal"/>
    <property type="match status" value="1"/>
</dbReference>
<dbReference type="STRING" id="147828.A0A4S2LZQ3"/>
<dbReference type="PRINTS" id="PR00742">
    <property type="entry name" value="GLHYDRLASE35"/>
</dbReference>
<comment type="similarity">
    <text evidence="1 8">Belongs to the glycosyl hydrolase 35 family.</text>
</comment>
<evidence type="ECO:0000256" key="6">
    <source>
        <dbReference type="PIRSR" id="PIRSR006336-1"/>
    </source>
</evidence>
<dbReference type="FunFam" id="3.20.20.80:FF:000017">
    <property type="entry name" value="Beta-galactosidase"/>
    <property type="match status" value="1"/>
</dbReference>
<dbReference type="Gene3D" id="3.20.20.80">
    <property type="entry name" value="Glycosidases"/>
    <property type="match status" value="1"/>
</dbReference>
<dbReference type="EC" id="3.2.1.23" evidence="7"/>
<feature type="chain" id="PRO_5020879783" description="Beta-galactosidase" evidence="9">
    <location>
        <begin position="26"/>
        <end position="593"/>
    </location>
</feature>
<dbReference type="InterPro" id="IPR031330">
    <property type="entry name" value="Gly_Hdrlase_35_cat"/>
</dbReference>
<evidence type="ECO:0000256" key="9">
    <source>
        <dbReference type="SAM" id="SignalP"/>
    </source>
</evidence>
<dbReference type="PANTHER" id="PTHR23421">
    <property type="entry name" value="BETA-GALACTOSIDASE RELATED"/>
    <property type="match status" value="1"/>
</dbReference>
<evidence type="ECO:0000256" key="1">
    <source>
        <dbReference type="ARBA" id="ARBA00009809"/>
    </source>
</evidence>
<dbReference type="InterPro" id="IPR019801">
    <property type="entry name" value="Glyco_hydro_35_CS"/>
</dbReference>
<dbReference type="Gene3D" id="2.60.120.260">
    <property type="entry name" value="Galactose-binding domain-like"/>
    <property type="match status" value="2"/>
</dbReference>
<evidence type="ECO:0000256" key="2">
    <source>
        <dbReference type="ARBA" id="ARBA00022729"/>
    </source>
</evidence>
<evidence type="ECO:0000256" key="5">
    <source>
        <dbReference type="ARBA" id="ARBA00023295"/>
    </source>
</evidence>
<dbReference type="InterPro" id="IPR026283">
    <property type="entry name" value="B-gal_1-like"/>
</dbReference>
<evidence type="ECO:0000313" key="14">
    <source>
        <dbReference type="Proteomes" id="UP000308267"/>
    </source>
</evidence>
<feature type="active site" description="Nucleophile" evidence="6">
    <location>
        <position position="283"/>
    </location>
</feature>
<feature type="signal peptide" evidence="9">
    <location>
        <begin position="1"/>
        <end position="25"/>
    </location>
</feature>
<sequence>MMRITQTGSLLYCLLVWTCQNGCLGAPSNTFDVEQSYSAAERSFTVDPTTYTFLKDGVPFQYISGSFHYFRIPTMYWSDRLKKAKAAGLDAIQIYIPWNFHELEEGEYNFSDDRDVEHFLDLIQQLDMLAIVRVGPYICAEWAFGGLPPWLLRKNPTMKLRSSDYSYYREVVKWFGVLLPKLRRHLYTEGGPIIMVQLENEYGYSNACDRDYMSMLYDLARYHLGQEVILFTTDGNSVQILRCGSPDQRYLATIDFAPTTIPPNVSFDAVEKFRPGQPLVNSEFYTGWYDTWGSKHAHRSAELVQESLIDLMNYSPRVNFRNRPLPPLPKNSTKKAYGEISMKLISHLLLQPGPKVESPVAISMESLRQYSGFVMYCATIPSGKSELNVTLTKFADIAHVFTSNGDLEMFHWHGNLKAPNGKISLDMRKLPSHTKLVLLLENTGYVNFGELMWNNIKGLVGTATADDQVLGPWVMMPIKPLVEIDQRTIVKHKADDLSVHGAIFTGDLTIPEASDLADTFIEPVGFSRGIAAVNNHLLGHFDQNLGPQLRLYVPKQFLTPGRNRIIVCELQTLSEPTPKVASFAETKWTVGSQ</sequence>
<dbReference type="Pfam" id="PF21467">
    <property type="entry name" value="BetaGal_gal-bd"/>
    <property type="match status" value="1"/>
</dbReference>
<dbReference type="InterPro" id="IPR048913">
    <property type="entry name" value="BetaGal_gal-bd"/>
</dbReference>
<dbReference type="EMBL" id="SJOL01006065">
    <property type="protein sequence ID" value="TGZ69411.1"/>
    <property type="molecule type" value="Genomic_DNA"/>
</dbReference>
<comment type="catalytic activity">
    <reaction evidence="7">
        <text>Hydrolysis of terminal non-reducing beta-D-galactose residues in beta-D-galactosides.</text>
        <dbReference type="EC" id="3.2.1.23"/>
    </reaction>
</comment>
<evidence type="ECO:0000256" key="7">
    <source>
        <dbReference type="RuleBase" id="RU000675"/>
    </source>
</evidence>
<keyword evidence="4" id="KW-0325">Glycoprotein</keyword>
<dbReference type="SUPFAM" id="SSF51445">
    <property type="entry name" value="(Trans)glycosidases"/>
    <property type="match status" value="1"/>
</dbReference>
<dbReference type="InterPro" id="IPR048912">
    <property type="entry name" value="BetaGal1-like_ABD1"/>
</dbReference>
<evidence type="ECO:0000313" key="13">
    <source>
        <dbReference type="EMBL" id="TGZ69411.1"/>
    </source>
</evidence>
<dbReference type="GO" id="GO:0004565">
    <property type="term" value="F:beta-galactosidase activity"/>
    <property type="evidence" value="ECO:0007669"/>
    <property type="project" value="UniProtKB-EC"/>
</dbReference>
<keyword evidence="3 7" id="KW-0378">Hydrolase</keyword>
<evidence type="ECO:0000259" key="10">
    <source>
        <dbReference type="Pfam" id="PF01301"/>
    </source>
</evidence>
<proteinExistence type="inferred from homology"/>
<dbReference type="OrthoDB" id="1657402at2759"/>
<feature type="domain" description="Beta-galactosidase galactose-binding" evidence="12">
    <location>
        <begin position="504"/>
        <end position="563"/>
    </location>
</feature>
<dbReference type="PROSITE" id="PS01182">
    <property type="entry name" value="GLYCOSYL_HYDROL_F35"/>
    <property type="match status" value="1"/>
</dbReference>
<name>A0A4S2LZQ3_OPIFE</name>
<dbReference type="SUPFAM" id="SSF49785">
    <property type="entry name" value="Galactose-binding domain-like"/>
    <property type="match status" value="1"/>
</dbReference>
<dbReference type="InterPro" id="IPR008979">
    <property type="entry name" value="Galactose-bd-like_sf"/>
</dbReference>
<reference evidence="13 14" key="1">
    <citation type="journal article" date="2019" name="BMC Genomics">
        <title>New insights from Opisthorchis felineus genome: update on genomics of the epidemiologically important liver flukes.</title>
        <authorList>
            <person name="Ershov N.I."/>
            <person name="Mordvinov V.A."/>
            <person name="Prokhortchouk E.B."/>
            <person name="Pakharukova M.Y."/>
            <person name="Gunbin K.V."/>
            <person name="Ustyantsev K."/>
            <person name="Genaev M.A."/>
            <person name="Blinov A.G."/>
            <person name="Mazur A."/>
            <person name="Boulygina E."/>
            <person name="Tsygankova S."/>
            <person name="Khrameeva E."/>
            <person name="Chekanov N."/>
            <person name="Fan G."/>
            <person name="Xiao A."/>
            <person name="Zhang H."/>
            <person name="Xu X."/>
            <person name="Yang H."/>
            <person name="Solovyev V."/>
            <person name="Lee S.M."/>
            <person name="Liu X."/>
            <person name="Afonnikov D.A."/>
            <person name="Skryabin K.G."/>
        </authorList>
    </citation>
    <scope>NUCLEOTIDE SEQUENCE [LARGE SCALE GENOMIC DNA]</scope>
    <source>
        <strain evidence="13">AK-0245</strain>
        <tissue evidence="13">Whole organism</tissue>
    </source>
</reference>
<dbReference type="InterPro" id="IPR017853">
    <property type="entry name" value="GH"/>
</dbReference>
<keyword evidence="5 7" id="KW-0326">Glycosidase</keyword>
<evidence type="ECO:0000259" key="12">
    <source>
        <dbReference type="Pfam" id="PF21467"/>
    </source>
</evidence>
<dbReference type="GO" id="GO:0005975">
    <property type="term" value="P:carbohydrate metabolic process"/>
    <property type="evidence" value="ECO:0007669"/>
    <property type="project" value="InterPro"/>
</dbReference>
<protein>
    <recommendedName>
        <fullName evidence="7">Beta-galactosidase</fullName>
        <ecNumber evidence="7">3.2.1.23</ecNumber>
    </recommendedName>
</protein>
<keyword evidence="14" id="KW-1185">Reference proteome</keyword>
<feature type="domain" description="Glycoside hydrolase 35 catalytic" evidence="10">
    <location>
        <begin position="52"/>
        <end position="315"/>
    </location>
</feature>
<feature type="domain" description="Beta-galactosidase 1-like first all-beta" evidence="11">
    <location>
        <begin position="362"/>
        <end position="478"/>
    </location>
</feature>
<dbReference type="Pfam" id="PF21317">
    <property type="entry name" value="BetaGal_ABD_1"/>
    <property type="match status" value="1"/>
</dbReference>
<evidence type="ECO:0000256" key="8">
    <source>
        <dbReference type="RuleBase" id="RU003679"/>
    </source>
</evidence>
<evidence type="ECO:0000256" key="3">
    <source>
        <dbReference type="ARBA" id="ARBA00022801"/>
    </source>
</evidence>
<evidence type="ECO:0000259" key="11">
    <source>
        <dbReference type="Pfam" id="PF21317"/>
    </source>
</evidence>
<dbReference type="InterPro" id="IPR001944">
    <property type="entry name" value="Glycoside_Hdrlase_35"/>
</dbReference>
<feature type="active site" description="Proton donor" evidence="6">
    <location>
        <position position="201"/>
    </location>
</feature>
<organism evidence="13 14">
    <name type="scientific">Opisthorchis felineus</name>
    <dbReference type="NCBI Taxonomy" id="147828"/>
    <lineage>
        <taxon>Eukaryota</taxon>
        <taxon>Metazoa</taxon>
        <taxon>Spiralia</taxon>
        <taxon>Lophotrochozoa</taxon>
        <taxon>Platyhelminthes</taxon>
        <taxon>Trematoda</taxon>
        <taxon>Digenea</taxon>
        <taxon>Opisthorchiida</taxon>
        <taxon>Opisthorchiata</taxon>
        <taxon>Opisthorchiidae</taxon>
        <taxon>Opisthorchis</taxon>
    </lineage>
</organism>
<dbReference type="AlphaFoldDB" id="A0A4S2LZQ3"/>
<dbReference type="Proteomes" id="UP000308267">
    <property type="component" value="Unassembled WGS sequence"/>
</dbReference>
<dbReference type="Pfam" id="PF01301">
    <property type="entry name" value="Glyco_hydro_35"/>
    <property type="match status" value="1"/>
</dbReference>